<keyword evidence="3" id="KW-0560">Oxidoreductase</keyword>
<dbReference type="AlphaFoldDB" id="A0AAV9MRD3"/>
<evidence type="ECO:0000313" key="7">
    <source>
        <dbReference type="Proteomes" id="UP001358417"/>
    </source>
</evidence>
<dbReference type="InterPro" id="IPR036188">
    <property type="entry name" value="FAD/NAD-bd_sf"/>
</dbReference>
<proteinExistence type="predicted"/>
<dbReference type="PANTHER" id="PTHR22893">
    <property type="entry name" value="NADH OXIDOREDUCTASE-RELATED"/>
    <property type="match status" value="1"/>
</dbReference>
<feature type="compositionally biased region" description="Polar residues" evidence="4">
    <location>
        <begin position="442"/>
        <end position="458"/>
    </location>
</feature>
<evidence type="ECO:0000256" key="3">
    <source>
        <dbReference type="ARBA" id="ARBA00023002"/>
    </source>
</evidence>
<organism evidence="6 7">
    <name type="scientific">Exophiala bonariae</name>
    <dbReference type="NCBI Taxonomy" id="1690606"/>
    <lineage>
        <taxon>Eukaryota</taxon>
        <taxon>Fungi</taxon>
        <taxon>Dikarya</taxon>
        <taxon>Ascomycota</taxon>
        <taxon>Pezizomycotina</taxon>
        <taxon>Eurotiomycetes</taxon>
        <taxon>Chaetothyriomycetidae</taxon>
        <taxon>Chaetothyriales</taxon>
        <taxon>Herpotrichiellaceae</taxon>
        <taxon>Exophiala</taxon>
    </lineage>
</organism>
<dbReference type="Gene3D" id="3.20.20.70">
    <property type="entry name" value="Aldolase class I"/>
    <property type="match status" value="2"/>
</dbReference>
<dbReference type="InterPro" id="IPR013785">
    <property type="entry name" value="Aldolase_TIM"/>
</dbReference>
<dbReference type="Pfam" id="PF00743">
    <property type="entry name" value="FMO-like"/>
    <property type="match status" value="1"/>
</dbReference>
<evidence type="ECO:0000259" key="5">
    <source>
        <dbReference type="Pfam" id="PF00724"/>
    </source>
</evidence>
<dbReference type="Pfam" id="PF00724">
    <property type="entry name" value="Oxidored_FMN"/>
    <property type="match status" value="1"/>
</dbReference>
<dbReference type="EMBL" id="JAVRRD010000065">
    <property type="protein sequence ID" value="KAK5043444.1"/>
    <property type="molecule type" value="Genomic_DNA"/>
</dbReference>
<dbReference type="RefSeq" id="XP_064699835.1">
    <property type="nucleotide sequence ID" value="XM_064855507.1"/>
</dbReference>
<evidence type="ECO:0000313" key="6">
    <source>
        <dbReference type="EMBL" id="KAK5043444.1"/>
    </source>
</evidence>
<evidence type="ECO:0000256" key="4">
    <source>
        <dbReference type="SAM" id="MobiDB-lite"/>
    </source>
</evidence>
<dbReference type="GO" id="GO:0004499">
    <property type="term" value="F:N,N-dimethylaniline monooxygenase activity"/>
    <property type="evidence" value="ECO:0007669"/>
    <property type="project" value="InterPro"/>
</dbReference>
<keyword evidence="7" id="KW-1185">Reference proteome</keyword>
<dbReference type="GO" id="GO:0050660">
    <property type="term" value="F:flavin adenine dinucleotide binding"/>
    <property type="evidence" value="ECO:0007669"/>
    <property type="project" value="InterPro"/>
</dbReference>
<dbReference type="PANTHER" id="PTHR22893:SF91">
    <property type="entry name" value="NADPH DEHYDROGENASE 2-RELATED"/>
    <property type="match status" value="1"/>
</dbReference>
<keyword evidence="2" id="KW-0274">FAD</keyword>
<dbReference type="GeneID" id="89980129"/>
<reference evidence="6 7" key="1">
    <citation type="submission" date="2023-08" db="EMBL/GenBank/DDBJ databases">
        <title>Black Yeasts Isolated from many extreme environments.</title>
        <authorList>
            <person name="Coleine C."/>
            <person name="Stajich J.E."/>
            <person name="Selbmann L."/>
        </authorList>
    </citation>
    <scope>NUCLEOTIDE SEQUENCE [LARGE SCALE GENOMIC DNA]</scope>
    <source>
        <strain evidence="6 7">CCFEE 5792</strain>
    </source>
</reference>
<dbReference type="GO" id="GO:0010181">
    <property type="term" value="F:FMN binding"/>
    <property type="evidence" value="ECO:0007669"/>
    <property type="project" value="InterPro"/>
</dbReference>
<dbReference type="Pfam" id="PF13450">
    <property type="entry name" value="NAD_binding_8"/>
    <property type="match status" value="1"/>
</dbReference>
<dbReference type="InterPro" id="IPR045247">
    <property type="entry name" value="Oye-like"/>
</dbReference>
<name>A0AAV9MRD3_9EURO</name>
<dbReference type="SUPFAM" id="SSF51395">
    <property type="entry name" value="FMN-linked oxidoreductases"/>
    <property type="match status" value="1"/>
</dbReference>
<protein>
    <recommendedName>
        <fullName evidence="5">NADH:flavin oxidoreductase/NADH oxidase N-terminal domain-containing protein</fullName>
    </recommendedName>
</protein>
<accession>A0AAV9MRD3</accession>
<gene>
    <name evidence="6" type="ORF">LTR84_011980</name>
</gene>
<feature type="region of interest" description="Disordered" evidence="4">
    <location>
        <begin position="1"/>
        <end position="23"/>
    </location>
</feature>
<evidence type="ECO:0000256" key="2">
    <source>
        <dbReference type="ARBA" id="ARBA00022827"/>
    </source>
</evidence>
<dbReference type="SUPFAM" id="SSF51905">
    <property type="entry name" value="FAD/NAD(P)-binding domain"/>
    <property type="match status" value="1"/>
</dbReference>
<dbReference type="InterPro" id="IPR020946">
    <property type="entry name" value="Flavin_mOase-like"/>
</dbReference>
<keyword evidence="1" id="KW-0285">Flavoprotein</keyword>
<sequence length="848" mass="92901">MVAKTNARGPTSGFTDVSDDDVQLPPGYDRAGSTVFQPLKVGAFTLQHRIVHAALGRSRSVNGQESPLAATYFAQRATPGGLLISQATGGKPEWMAWPFSASLHSEAQVQAVARIVEAVHDKGAFWFHQLTHVGRCTSPALVKLAWERAGHIEPPPYGFKSLSASEIEESGINTHSGEPFGIPHAVSKEQIKEIREDLKNSAQNAARAGADGIEASYPPNTNPSRANFSRFSQATASSLINSSTITSTSAPMIVDDIAEVFGHQKIGVRISPFSNFHETDGSQPLAQLLHLTRELALRGVAYVHVGEARVSRNLDIEENLKRLLDKGIAAEDISLRPFRKLLREVQPIDPSHTPAVLFGAGGYTSATAILTVDEDLADAVVFGRRFISNPDLVDRVRLGLQLTPYDRETFYTHGAKGYITYKNYHESQGLKVLQDNGMASGAPNSTTTGTAGSEIVSGTNGHTIRKRVAIIGAGISGIVSASAFQRLGDEFDIQVFERKSVPGGSWVYDEVSNTIPKFPSETPDAVNPPVLRPQGSLPLTVPRNTQQRYTSSPLYKTLYANIPFDVMTRSSAFKLADPTPEFAPYLSAAQLVDGVAQIAHQYDDLIQYNRTVENVKKGILIVGSSESAIDLTLQSLPYAKSPVYVSQRTPHPRFPTIFDRKGVEVVSTISHISGKEIHFSSGVVLTNIDTIVFSTGYFFTYPFLSQIRPSVLSGQRVPGLYQHIFDTYNPNIAFIGVATGTLAWLAWEKSAFLTALLWSGRIRLPPIEEQKKWEARRLAQTGPKDKMFHILARPSERVIYFDELNEIAGEYLNTDTPDDELLRSFPWDWIVALGTSHARKAQFYGIAT</sequence>
<dbReference type="GO" id="GO:0050661">
    <property type="term" value="F:NADP binding"/>
    <property type="evidence" value="ECO:0007669"/>
    <property type="project" value="InterPro"/>
</dbReference>
<dbReference type="Gene3D" id="3.50.50.60">
    <property type="entry name" value="FAD/NAD(P)-binding domain"/>
    <property type="match status" value="1"/>
</dbReference>
<dbReference type="Proteomes" id="UP001358417">
    <property type="component" value="Unassembled WGS sequence"/>
</dbReference>
<feature type="region of interest" description="Disordered" evidence="4">
    <location>
        <begin position="438"/>
        <end position="458"/>
    </location>
</feature>
<evidence type="ECO:0000256" key="1">
    <source>
        <dbReference type="ARBA" id="ARBA00022630"/>
    </source>
</evidence>
<comment type="caution">
    <text evidence="6">The sequence shown here is derived from an EMBL/GenBank/DDBJ whole genome shotgun (WGS) entry which is preliminary data.</text>
</comment>
<dbReference type="PRINTS" id="PR00419">
    <property type="entry name" value="ADXRDTASE"/>
</dbReference>
<dbReference type="InterPro" id="IPR001155">
    <property type="entry name" value="OxRdtase_FMN_N"/>
</dbReference>
<feature type="domain" description="NADH:flavin oxidoreductase/NADH oxidase N-terminal" evidence="5">
    <location>
        <begin position="35"/>
        <end position="214"/>
    </location>
</feature>